<name>U9SQV7_RHIID</name>
<reference evidence="2" key="1">
    <citation type="submission" date="2013-07" db="EMBL/GenBank/DDBJ databases">
        <title>The genome of an arbuscular mycorrhizal fungus provides insights into the evolution of the oldest plant symbiosis.</title>
        <authorList>
            <consortium name="DOE Joint Genome Institute"/>
            <person name="Tisserant E."/>
            <person name="Malbreil M."/>
            <person name="Kuo A."/>
            <person name="Kohler A."/>
            <person name="Symeonidi A."/>
            <person name="Balestrini R."/>
            <person name="Charron P."/>
            <person name="Duensing N."/>
            <person name="Frei-dit-Frey N."/>
            <person name="Gianinazzi-Pearson V."/>
            <person name="Gilbert B."/>
            <person name="Handa Y."/>
            <person name="Hijri M."/>
            <person name="Kaul R."/>
            <person name="Kawaguchi M."/>
            <person name="Krajinski F."/>
            <person name="Lammers P."/>
            <person name="Lapierre D."/>
            <person name="Masclaux F.G."/>
            <person name="Murat C."/>
            <person name="Morin E."/>
            <person name="Ndikumana S."/>
            <person name="Pagni M."/>
            <person name="Petitpierre D."/>
            <person name="Requena N."/>
            <person name="Rosikiewicz P."/>
            <person name="Riley R."/>
            <person name="Saito K."/>
            <person name="San Clemente H."/>
            <person name="Shapiro H."/>
            <person name="van Tuinen D."/>
            <person name="Becard G."/>
            <person name="Bonfante P."/>
            <person name="Paszkowski U."/>
            <person name="Shachar-Hill Y."/>
            <person name="Young J.P."/>
            <person name="Sanders I.R."/>
            <person name="Henrissat B."/>
            <person name="Rensing S.A."/>
            <person name="Grigoriev I.V."/>
            <person name="Corradi N."/>
            <person name="Roux C."/>
            <person name="Martin F."/>
        </authorList>
    </citation>
    <scope>NUCLEOTIDE SEQUENCE</scope>
    <source>
        <strain evidence="2">DAOM 197198</strain>
    </source>
</reference>
<accession>U9SQV7</accession>
<dbReference type="VEuPathDB" id="FungiDB:RhiirFUN_024016"/>
<evidence type="ECO:0000313" key="2">
    <source>
        <dbReference type="EMBL" id="ERZ96417.1"/>
    </source>
</evidence>
<dbReference type="AlphaFoldDB" id="U9SQV7"/>
<keyword evidence="1" id="KW-0812">Transmembrane</keyword>
<keyword evidence="1" id="KW-0472">Membrane</keyword>
<dbReference type="EMBL" id="KI300480">
    <property type="protein sequence ID" value="ERZ96417.1"/>
    <property type="molecule type" value="Genomic_DNA"/>
</dbReference>
<feature type="transmembrane region" description="Helical" evidence="1">
    <location>
        <begin position="88"/>
        <end position="114"/>
    </location>
</feature>
<organism evidence="2">
    <name type="scientific">Rhizophagus irregularis (strain DAOM 181602 / DAOM 197198 / MUCL 43194)</name>
    <name type="common">Arbuscular mycorrhizal fungus</name>
    <name type="synonym">Glomus intraradices</name>
    <dbReference type="NCBI Taxonomy" id="747089"/>
    <lineage>
        <taxon>Eukaryota</taxon>
        <taxon>Fungi</taxon>
        <taxon>Fungi incertae sedis</taxon>
        <taxon>Mucoromycota</taxon>
        <taxon>Glomeromycotina</taxon>
        <taxon>Glomeromycetes</taxon>
        <taxon>Glomerales</taxon>
        <taxon>Glomeraceae</taxon>
        <taxon>Rhizophagus</taxon>
    </lineage>
</organism>
<evidence type="ECO:0000256" key="1">
    <source>
        <dbReference type="SAM" id="Phobius"/>
    </source>
</evidence>
<gene>
    <name evidence="2" type="ORF">GLOINDRAFT_12652</name>
</gene>
<protein>
    <submittedName>
        <fullName evidence="2">Uncharacterized protein</fullName>
    </submittedName>
</protein>
<proteinExistence type="predicted"/>
<dbReference type="HOGENOM" id="CLU_2185375_0_0_1"/>
<sequence length="115" mass="11816">MYVGVVGNNLPSYISLFVTPEFEISLLFINKTINLVEYAEYIVSGLFELLESGFGRAVTVTIPIVGTVKLDISNPPGRTGDGITGAGIAGVIVGIVGVGAGGIISGITILGSFLI</sequence>
<keyword evidence="1" id="KW-1133">Transmembrane helix</keyword>